<dbReference type="PANTHER" id="PTHR32261:SF1">
    <property type="entry name" value="CALCIUM HOMEOSTASIS MODULATOR PROTEIN"/>
    <property type="match status" value="1"/>
</dbReference>
<feature type="transmembrane region" description="Helical" evidence="9">
    <location>
        <begin position="84"/>
        <end position="108"/>
    </location>
</feature>
<comment type="similarity">
    <text evidence="2">Belongs to the CALHM family.</text>
</comment>
<evidence type="ECO:0000256" key="3">
    <source>
        <dbReference type="ARBA" id="ARBA00022448"/>
    </source>
</evidence>
<feature type="transmembrane region" description="Helical" evidence="9">
    <location>
        <begin position="183"/>
        <end position="202"/>
    </location>
</feature>
<keyword evidence="8" id="KW-0407">Ion channel</keyword>
<name>A0ABN8LVF1_9CNID</name>
<dbReference type="InterPro" id="IPR029569">
    <property type="entry name" value="CALHM"/>
</dbReference>
<evidence type="ECO:0000256" key="5">
    <source>
        <dbReference type="ARBA" id="ARBA00022989"/>
    </source>
</evidence>
<evidence type="ECO:0000313" key="10">
    <source>
        <dbReference type="EMBL" id="CAH3019431.1"/>
    </source>
</evidence>
<dbReference type="PANTHER" id="PTHR32261">
    <property type="entry name" value="CALCIUM HOMEOSTASIS MODULATOR PROTEIN"/>
    <property type="match status" value="1"/>
</dbReference>
<sequence length="385" mass="44119">EFKITDDREKSKPEEKQEKSKILNSLKQWMFTGEKKTTFSETFGLIQSNSITLRNLIVAVSTYGLERLLNAKAFNCPEENYKQYGYVFLFAPVVILFCLNLLVIGEIWKLSSRMCIKRYRRRGDRVARVLPSLLKACVGPAVWLIVAFLEEDYYLCAKLGSLPSRGNRTSEQKVVEYKSQSHVLAWGVLVAIVILGTAMIVLKNCYLKDNLLMENLYAYERREALSAMKTFTEHMGGSLKDAKLDNDPKTSEYGSKEEKYYSTNYSSQCCLTCYDFYGSKEEKVILYDDGIPEKIGKKTVEKLFEGYEGGGWYYTRAYEDFKNMYPRISTGSPFDPWRMVEGDHHDKRTDSVSCGDELKPLQPTAVTKLIGRPLKSDDEAESMMV</sequence>
<feature type="transmembrane region" description="Helical" evidence="9">
    <location>
        <begin position="129"/>
        <end position="149"/>
    </location>
</feature>
<proteinExistence type="inferred from homology"/>
<evidence type="ECO:0000256" key="1">
    <source>
        <dbReference type="ARBA" id="ARBA00004141"/>
    </source>
</evidence>
<evidence type="ECO:0000256" key="7">
    <source>
        <dbReference type="ARBA" id="ARBA00023136"/>
    </source>
</evidence>
<evidence type="ECO:0000256" key="9">
    <source>
        <dbReference type="SAM" id="Phobius"/>
    </source>
</evidence>
<organism evidence="10 11">
    <name type="scientific">Porites evermanni</name>
    <dbReference type="NCBI Taxonomy" id="104178"/>
    <lineage>
        <taxon>Eukaryota</taxon>
        <taxon>Metazoa</taxon>
        <taxon>Cnidaria</taxon>
        <taxon>Anthozoa</taxon>
        <taxon>Hexacorallia</taxon>
        <taxon>Scleractinia</taxon>
        <taxon>Fungiina</taxon>
        <taxon>Poritidae</taxon>
        <taxon>Porites</taxon>
    </lineage>
</organism>
<protein>
    <submittedName>
        <fullName evidence="10">Uncharacterized protein</fullName>
    </submittedName>
</protein>
<evidence type="ECO:0000256" key="6">
    <source>
        <dbReference type="ARBA" id="ARBA00023065"/>
    </source>
</evidence>
<comment type="caution">
    <text evidence="10">The sequence shown here is derived from an EMBL/GenBank/DDBJ whole genome shotgun (WGS) entry which is preliminary data.</text>
</comment>
<keyword evidence="3" id="KW-0813">Transport</keyword>
<keyword evidence="4 9" id="KW-0812">Transmembrane</keyword>
<comment type="subcellular location">
    <subcellularLocation>
        <location evidence="1">Membrane</location>
        <topology evidence="1">Multi-pass membrane protein</topology>
    </subcellularLocation>
</comment>
<gene>
    <name evidence="10" type="ORF">PEVE_00002536</name>
</gene>
<keyword evidence="6" id="KW-0406">Ion transport</keyword>
<evidence type="ECO:0000256" key="8">
    <source>
        <dbReference type="ARBA" id="ARBA00023303"/>
    </source>
</evidence>
<dbReference type="Pfam" id="PF14798">
    <property type="entry name" value="Ca_hom_mod"/>
    <property type="match status" value="1"/>
</dbReference>
<keyword evidence="5 9" id="KW-1133">Transmembrane helix</keyword>
<accession>A0ABN8LVF1</accession>
<evidence type="ECO:0000256" key="4">
    <source>
        <dbReference type="ARBA" id="ARBA00022692"/>
    </source>
</evidence>
<reference evidence="10 11" key="1">
    <citation type="submission" date="2022-05" db="EMBL/GenBank/DDBJ databases">
        <authorList>
            <consortium name="Genoscope - CEA"/>
            <person name="William W."/>
        </authorList>
    </citation>
    <scope>NUCLEOTIDE SEQUENCE [LARGE SCALE GENOMIC DNA]</scope>
</reference>
<dbReference type="Proteomes" id="UP001159427">
    <property type="component" value="Unassembled WGS sequence"/>
</dbReference>
<keyword evidence="7 9" id="KW-0472">Membrane</keyword>
<keyword evidence="11" id="KW-1185">Reference proteome</keyword>
<evidence type="ECO:0000313" key="11">
    <source>
        <dbReference type="Proteomes" id="UP001159427"/>
    </source>
</evidence>
<dbReference type="EMBL" id="CALNXI010000115">
    <property type="protein sequence ID" value="CAH3019431.1"/>
    <property type="molecule type" value="Genomic_DNA"/>
</dbReference>
<evidence type="ECO:0000256" key="2">
    <source>
        <dbReference type="ARBA" id="ARBA00008497"/>
    </source>
</evidence>
<feature type="non-terminal residue" evidence="10">
    <location>
        <position position="1"/>
    </location>
</feature>